<proteinExistence type="predicted"/>
<organism evidence="1 2">
    <name type="scientific">Ascaris lumbricoides</name>
    <name type="common">Giant roundworm</name>
    <dbReference type="NCBI Taxonomy" id="6252"/>
    <lineage>
        <taxon>Eukaryota</taxon>
        <taxon>Metazoa</taxon>
        <taxon>Ecdysozoa</taxon>
        <taxon>Nematoda</taxon>
        <taxon>Chromadorea</taxon>
        <taxon>Rhabditida</taxon>
        <taxon>Spirurina</taxon>
        <taxon>Ascaridomorpha</taxon>
        <taxon>Ascaridoidea</taxon>
        <taxon>Ascarididae</taxon>
        <taxon>Ascaris</taxon>
    </lineage>
</organism>
<dbReference type="Proteomes" id="UP000036681">
    <property type="component" value="Unplaced"/>
</dbReference>
<accession>A0A0M3I0Q4</accession>
<protein>
    <submittedName>
        <fullName evidence="2">Uncharacterized protein</fullName>
    </submittedName>
</protein>
<dbReference type="AlphaFoldDB" id="A0A0M3I0Q4"/>
<evidence type="ECO:0000313" key="2">
    <source>
        <dbReference type="WBParaSite" id="ALUE_0000974301-mRNA-1"/>
    </source>
</evidence>
<name>A0A0M3I0Q4_ASCLU</name>
<sequence>MPTYTTVWNDEKAIFEQRHMSPNTVQCKNVTRAACMELHPPLSTAMTLDEIVVQNILATMAAHRHNETAEKLGSWK</sequence>
<reference evidence="2" key="1">
    <citation type="submission" date="2017-02" db="UniProtKB">
        <authorList>
            <consortium name="WormBaseParasite"/>
        </authorList>
    </citation>
    <scope>IDENTIFICATION</scope>
</reference>
<dbReference type="WBParaSite" id="ALUE_0000974301-mRNA-1">
    <property type="protein sequence ID" value="ALUE_0000974301-mRNA-1"/>
    <property type="gene ID" value="ALUE_0000974301"/>
</dbReference>
<keyword evidence="1" id="KW-1185">Reference proteome</keyword>
<evidence type="ECO:0000313" key="1">
    <source>
        <dbReference type="Proteomes" id="UP000036681"/>
    </source>
</evidence>